<dbReference type="EMBL" id="KN716262">
    <property type="protein sequence ID" value="KJH48602.1"/>
    <property type="molecule type" value="Genomic_DNA"/>
</dbReference>
<reference evidence="3" key="2">
    <citation type="journal article" date="2016" name="Sci. Rep.">
        <title>Dictyocaulus viviparus genome, variome and transcriptome elucidate lungworm biology and support future intervention.</title>
        <authorList>
            <person name="McNulty S.N."/>
            <person name="Strube C."/>
            <person name="Rosa B.A."/>
            <person name="Martin J.C."/>
            <person name="Tyagi R."/>
            <person name="Choi Y.J."/>
            <person name="Wang Q."/>
            <person name="Hallsworth Pepin K."/>
            <person name="Zhang X."/>
            <person name="Ozersky P."/>
            <person name="Wilson R.K."/>
            <person name="Sternberg P.W."/>
            <person name="Gasser R.B."/>
            <person name="Mitreva M."/>
        </authorList>
    </citation>
    <scope>NUCLEOTIDE SEQUENCE [LARGE SCALE GENOMIC DNA]</scope>
    <source>
        <strain evidence="3">HannoverDv2000</strain>
    </source>
</reference>
<dbReference type="AlphaFoldDB" id="A0A0D8XXP6"/>
<reference evidence="2 3" key="1">
    <citation type="submission" date="2013-11" db="EMBL/GenBank/DDBJ databases">
        <title>Draft genome of the bovine lungworm Dictyocaulus viviparus.</title>
        <authorList>
            <person name="Mitreva M."/>
        </authorList>
    </citation>
    <scope>NUCLEOTIDE SEQUENCE [LARGE SCALE GENOMIC DNA]</scope>
    <source>
        <strain evidence="2 3">HannoverDv2000</strain>
    </source>
</reference>
<dbReference type="Pfam" id="PF03407">
    <property type="entry name" value="Nucleotid_trans"/>
    <property type="match status" value="1"/>
</dbReference>
<evidence type="ECO:0000313" key="3">
    <source>
        <dbReference type="Proteomes" id="UP000053766"/>
    </source>
</evidence>
<sequence length="345" mass="40399">MGRVIDRIDKYSKNLTREFIENDERFRKFTDILVEREEPPYLLYLDDGYLDITLNHICNLEYMSGTISRLAMVSFDEQMGIEFHRIHPNIPIATLDFSSVKNSIPERIPNRRYIIYQLALMLRSHIAAVLSSRGISFWSMQQDSIWTENFVSMEVEKHYPNSLLIFDTVGNDQFAVYERTMSGWICGATFFVRASPVTVEFFKKVALIMTRRQSPDSSIMTYLCGAPHYKCSKMPRWLVSSSNFFMGDRSVIPIIIQVDHSSNLTKMELFKRENLVFMKNDGTCNASAVIHVKESVAVALEDVRNNPPRNRKMSTFNYILWYFHRHLGFDPYYNKRFLRVHESLV</sequence>
<name>A0A0D8XXP6_DICVI</name>
<protein>
    <recommendedName>
        <fullName evidence="1">Nucleotide-diphospho-sugar transferase domain-containing protein</fullName>
    </recommendedName>
</protein>
<evidence type="ECO:0000313" key="2">
    <source>
        <dbReference type="EMBL" id="KJH48602.1"/>
    </source>
</evidence>
<dbReference type="PANTHER" id="PTHR31967:SF24">
    <property type="entry name" value="NUCLEOTIDE-DIPHOSPHO-SUGAR TRANSFERASE DOMAIN-CONTAINING PROTEIN"/>
    <property type="match status" value="1"/>
</dbReference>
<dbReference type="PANTHER" id="PTHR31967">
    <property type="entry name" value="GROUNDHOG (HEDGEHOG-LIKE FAMILY)-RELATED"/>
    <property type="match status" value="1"/>
</dbReference>
<organism evidence="2 3">
    <name type="scientific">Dictyocaulus viviparus</name>
    <name type="common">Bovine lungworm</name>
    <dbReference type="NCBI Taxonomy" id="29172"/>
    <lineage>
        <taxon>Eukaryota</taxon>
        <taxon>Metazoa</taxon>
        <taxon>Ecdysozoa</taxon>
        <taxon>Nematoda</taxon>
        <taxon>Chromadorea</taxon>
        <taxon>Rhabditida</taxon>
        <taxon>Rhabditina</taxon>
        <taxon>Rhabditomorpha</taxon>
        <taxon>Strongyloidea</taxon>
        <taxon>Metastrongylidae</taxon>
        <taxon>Dictyocaulus</taxon>
    </lineage>
</organism>
<accession>A0A0D8XXP6</accession>
<dbReference type="Proteomes" id="UP000053766">
    <property type="component" value="Unassembled WGS sequence"/>
</dbReference>
<dbReference type="InterPro" id="IPR005069">
    <property type="entry name" value="Nucl-diP-sugar_transferase"/>
</dbReference>
<dbReference type="STRING" id="29172.A0A0D8XXP6"/>
<proteinExistence type="predicted"/>
<gene>
    <name evidence="2" type="ORF">DICVIV_05289</name>
</gene>
<feature type="domain" description="Nucleotide-diphospho-sugar transferase" evidence="1">
    <location>
        <begin position="67"/>
        <end position="268"/>
    </location>
</feature>
<keyword evidence="3" id="KW-1185">Reference proteome</keyword>
<dbReference type="OrthoDB" id="5838555at2759"/>
<evidence type="ECO:0000259" key="1">
    <source>
        <dbReference type="Pfam" id="PF03407"/>
    </source>
</evidence>